<reference evidence="2 3" key="1">
    <citation type="submission" date="2015-10" db="EMBL/GenBank/DDBJ databases">
        <title>Metagenome-Assembled Genomes uncover a global brackish microbiome.</title>
        <authorList>
            <person name="Hugerth L.W."/>
            <person name="Larsson J."/>
            <person name="Alneberg J."/>
            <person name="Lindh M.V."/>
            <person name="Legrand C."/>
            <person name="Pinhassi J."/>
            <person name="Andersson A.F."/>
        </authorList>
    </citation>
    <scope>NUCLEOTIDE SEQUENCE [LARGE SCALE GENOMIC DNA]</scope>
    <source>
        <strain evidence="2">BACL26 MAG-121220-bin70</strain>
    </source>
</reference>
<dbReference type="Proteomes" id="UP000051213">
    <property type="component" value="Unassembled WGS sequence"/>
</dbReference>
<comment type="caution">
    <text evidence="2">The sequence shown here is derived from an EMBL/GenBank/DDBJ whole genome shotgun (WGS) entry which is preliminary data.</text>
</comment>
<dbReference type="GO" id="GO:0003824">
    <property type="term" value="F:catalytic activity"/>
    <property type="evidence" value="ECO:0007669"/>
    <property type="project" value="InterPro"/>
</dbReference>
<evidence type="ECO:0000313" key="3">
    <source>
        <dbReference type="Proteomes" id="UP000051213"/>
    </source>
</evidence>
<evidence type="ECO:0000313" key="2">
    <source>
        <dbReference type="EMBL" id="KRO94531.1"/>
    </source>
</evidence>
<dbReference type="Pfam" id="PF03372">
    <property type="entry name" value="Exo_endo_phos"/>
    <property type="match status" value="1"/>
</dbReference>
<dbReference type="InterPro" id="IPR005135">
    <property type="entry name" value="Endo/exonuclease/phosphatase"/>
</dbReference>
<dbReference type="SUPFAM" id="SSF56219">
    <property type="entry name" value="DNase I-like"/>
    <property type="match status" value="1"/>
</dbReference>
<dbReference type="InterPro" id="IPR036691">
    <property type="entry name" value="Endo/exonu/phosph_ase_sf"/>
</dbReference>
<proteinExistence type="predicted"/>
<dbReference type="PANTHER" id="PTHR41349:SF1">
    <property type="entry name" value="PROTEIN CBG08683"/>
    <property type="match status" value="1"/>
</dbReference>
<gene>
    <name evidence="2" type="ORF">ABS24_04560</name>
</gene>
<dbReference type="AlphaFoldDB" id="A0A0R2UB63"/>
<feature type="domain" description="Endonuclease/exonuclease/phosphatase" evidence="1">
    <location>
        <begin position="37"/>
        <end position="291"/>
    </location>
</feature>
<sequence length="495" mass="54745">MRYLGLNVVAIALTFIMLFSCGKIGSKPAVPIDLRIMSFNIEWGGTNISFDNVVEAIRVARADIVGIQEADGNLQRLAVALGWYYDLSNYVISRYPLIDPLGAEGRYVYVEVEPGKIVVIANVHLPSYPYGPEAIRDGATTDDVLAIERSVRLPKIQPYLEVLTPLVESGMPVFITGDFNAPAHTDWVEAMVGSRPFLTRAVDWPVSRAVTAAGFKDSWRVIYPDPVRNPGLTWWAGRPPLDLYTPGENDAHDRIDFVWYEGPATVQSSEIVGEANQADVSISVMPWPSDHRAVVSQFQVMSAPMPPLITTARRVYRMGENVEVYAHGPADTQVIISLIRVDDAQQVLARQPLGSGGHLLFPDHLFTPGEYRVEMGSAENGALSSRGFWVLGAQATPTVDVIGLLFNQNDPIDIRWHNSPANRNDYVMVYRSEASAGNEADGPWAYTNARPDGHLSLNRTTSEYGWPLEPGSYVIRLMKDDSNEQLAESKVFTIQ</sequence>
<dbReference type="EMBL" id="LICA01000146">
    <property type="protein sequence ID" value="KRO94531.1"/>
    <property type="molecule type" value="Genomic_DNA"/>
</dbReference>
<dbReference type="PROSITE" id="PS51257">
    <property type="entry name" value="PROKAR_LIPOPROTEIN"/>
    <property type="match status" value="1"/>
</dbReference>
<accession>A0A0R2UB63</accession>
<dbReference type="PANTHER" id="PTHR41349">
    <property type="match status" value="1"/>
</dbReference>
<evidence type="ECO:0000259" key="1">
    <source>
        <dbReference type="Pfam" id="PF03372"/>
    </source>
</evidence>
<protein>
    <recommendedName>
        <fullName evidence="1">Endonuclease/exonuclease/phosphatase domain-containing protein</fullName>
    </recommendedName>
</protein>
<organism evidence="2 3">
    <name type="scientific">SAR92 bacterium BACL26 MAG-121220-bin70</name>
    <dbReference type="NCBI Taxonomy" id="1655626"/>
    <lineage>
        <taxon>Bacteria</taxon>
        <taxon>Pseudomonadati</taxon>
        <taxon>Pseudomonadota</taxon>
        <taxon>Gammaproteobacteria</taxon>
        <taxon>Cellvibrionales</taxon>
        <taxon>Porticoccaceae</taxon>
        <taxon>SAR92 clade</taxon>
    </lineage>
</organism>
<dbReference type="Gene3D" id="3.60.10.10">
    <property type="entry name" value="Endonuclease/exonuclease/phosphatase"/>
    <property type="match status" value="1"/>
</dbReference>
<name>A0A0R2UB63_9GAMM</name>